<sequence>MPRVASEVSASWRLMPSEIRVLCSARVSPEGRGLAAVAAIAESVIVTWGTVGGFGSVGWFDSVAMLAPLGSPGPA</sequence>
<name>A0ABZ1LLK9_9ACTN</name>
<dbReference type="RefSeq" id="WP_398169475.1">
    <property type="nucleotide sequence ID" value="NZ_CP108188.1"/>
</dbReference>
<protein>
    <submittedName>
        <fullName evidence="1">Uncharacterized protein</fullName>
    </submittedName>
</protein>
<reference evidence="1 2" key="1">
    <citation type="submission" date="2022-10" db="EMBL/GenBank/DDBJ databases">
        <title>The complete genomes of actinobacterial strains from the NBC collection.</title>
        <authorList>
            <person name="Joergensen T.S."/>
            <person name="Alvarez Arevalo M."/>
            <person name="Sterndorff E.B."/>
            <person name="Faurdal D."/>
            <person name="Vuksanovic O."/>
            <person name="Mourched A.-S."/>
            <person name="Charusanti P."/>
            <person name="Shaw S."/>
            <person name="Blin K."/>
            <person name="Weber T."/>
        </authorList>
    </citation>
    <scope>NUCLEOTIDE SEQUENCE [LARGE SCALE GENOMIC DNA]</scope>
    <source>
        <strain evidence="1 2">NBC_00123</strain>
    </source>
</reference>
<evidence type="ECO:0000313" key="2">
    <source>
        <dbReference type="Proteomes" id="UP001622594"/>
    </source>
</evidence>
<accession>A0ABZ1LLK9</accession>
<keyword evidence="2" id="KW-1185">Reference proteome</keyword>
<evidence type="ECO:0000313" key="1">
    <source>
        <dbReference type="EMBL" id="WTR74915.1"/>
    </source>
</evidence>
<proteinExistence type="predicted"/>
<dbReference type="Proteomes" id="UP001622594">
    <property type="component" value="Chromosome"/>
</dbReference>
<organism evidence="1 2">
    <name type="scientific">Streptomyces zaomyceticus</name>
    <dbReference type="NCBI Taxonomy" id="68286"/>
    <lineage>
        <taxon>Bacteria</taxon>
        <taxon>Bacillati</taxon>
        <taxon>Actinomycetota</taxon>
        <taxon>Actinomycetes</taxon>
        <taxon>Kitasatosporales</taxon>
        <taxon>Streptomycetaceae</taxon>
        <taxon>Streptomyces</taxon>
    </lineage>
</organism>
<gene>
    <name evidence="1" type="ORF">OG814_39420</name>
</gene>
<dbReference type="EMBL" id="CP108188">
    <property type="protein sequence ID" value="WTR74915.1"/>
    <property type="molecule type" value="Genomic_DNA"/>
</dbReference>